<evidence type="ECO:0000256" key="3">
    <source>
        <dbReference type="ARBA" id="ARBA00022741"/>
    </source>
</evidence>
<reference evidence="6 7" key="1">
    <citation type="journal article" date="2019" name="Nat. Commun.">
        <title>The antimicrobial potential of Streptomyces from insect microbiomes.</title>
        <authorList>
            <person name="Chevrette M.G."/>
            <person name="Carlson C.M."/>
            <person name="Ortega H.E."/>
            <person name="Thomas C."/>
            <person name="Ananiev G.E."/>
            <person name="Barns K.J."/>
            <person name="Book A.J."/>
            <person name="Cagnazzo J."/>
            <person name="Carlos C."/>
            <person name="Flanigan W."/>
            <person name="Grubbs K.J."/>
            <person name="Horn H.A."/>
            <person name="Hoffmann F.M."/>
            <person name="Klassen J.L."/>
            <person name="Knack J.J."/>
            <person name="Lewin G.R."/>
            <person name="McDonald B.R."/>
            <person name="Muller L."/>
            <person name="Melo W.G.P."/>
            <person name="Pinto-Tomas A.A."/>
            <person name="Schmitz A."/>
            <person name="Wendt-Pienkowski E."/>
            <person name="Wildman S."/>
            <person name="Zhao M."/>
            <person name="Zhang F."/>
            <person name="Bugni T.S."/>
            <person name="Andes D.R."/>
            <person name="Pupo M.T."/>
            <person name="Currie C.R."/>
        </authorList>
    </citation>
    <scope>NUCLEOTIDE SEQUENCE [LARGE SCALE GENOMIC DNA]</scope>
    <source>
        <strain evidence="6 7">SID5840</strain>
    </source>
</reference>
<evidence type="ECO:0000259" key="5">
    <source>
        <dbReference type="PROSITE" id="PS50893"/>
    </source>
</evidence>
<dbReference type="GO" id="GO:0005524">
    <property type="term" value="F:ATP binding"/>
    <property type="evidence" value="ECO:0007669"/>
    <property type="project" value="UniProtKB-KW"/>
</dbReference>
<dbReference type="InterPro" id="IPR003593">
    <property type="entry name" value="AAA+_ATPase"/>
</dbReference>
<dbReference type="InterPro" id="IPR027417">
    <property type="entry name" value="P-loop_NTPase"/>
</dbReference>
<dbReference type="InterPro" id="IPR050153">
    <property type="entry name" value="Metal_Ion_Import_ABC"/>
</dbReference>
<dbReference type="Pfam" id="PF00005">
    <property type="entry name" value="ABC_tran"/>
    <property type="match status" value="1"/>
</dbReference>
<dbReference type="SUPFAM" id="SSF52540">
    <property type="entry name" value="P-loop containing nucleoside triphosphate hydrolases"/>
    <property type="match status" value="1"/>
</dbReference>
<organism evidence="6 7">
    <name type="scientific">Nocardiopsis alba</name>
    <dbReference type="NCBI Taxonomy" id="53437"/>
    <lineage>
        <taxon>Bacteria</taxon>
        <taxon>Bacillati</taxon>
        <taxon>Actinomycetota</taxon>
        <taxon>Actinomycetes</taxon>
        <taxon>Streptosporangiales</taxon>
        <taxon>Nocardiopsidaceae</taxon>
        <taxon>Nocardiopsis</taxon>
    </lineage>
</organism>
<dbReference type="PROSITE" id="PS50893">
    <property type="entry name" value="ABC_TRANSPORTER_2"/>
    <property type="match status" value="1"/>
</dbReference>
<dbReference type="InterPro" id="IPR003439">
    <property type="entry name" value="ABC_transporter-like_ATP-bd"/>
</dbReference>
<proteinExistence type="inferred from homology"/>
<dbReference type="GO" id="GO:0016887">
    <property type="term" value="F:ATP hydrolysis activity"/>
    <property type="evidence" value="ECO:0007669"/>
    <property type="project" value="InterPro"/>
</dbReference>
<dbReference type="PANTHER" id="PTHR42734">
    <property type="entry name" value="METAL TRANSPORT SYSTEM ATP-BINDING PROTEIN TM_0124-RELATED"/>
    <property type="match status" value="1"/>
</dbReference>
<protein>
    <submittedName>
        <fullName evidence="6">ATP-binding cassette domain-containing protein</fullName>
    </submittedName>
</protein>
<comment type="similarity">
    <text evidence="1">Belongs to the ABC transporter superfamily.</text>
</comment>
<dbReference type="SMART" id="SM00382">
    <property type="entry name" value="AAA"/>
    <property type="match status" value="1"/>
</dbReference>
<name>A0A7K2IUQ1_9ACTN</name>
<dbReference type="PROSITE" id="PS00211">
    <property type="entry name" value="ABC_TRANSPORTER_1"/>
    <property type="match status" value="1"/>
</dbReference>
<dbReference type="InterPro" id="IPR047748">
    <property type="entry name" value="AztA-like"/>
</dbReference>
<accession>A0A7K2IUQ1</accession>
<keyword evidence="3" id="KW-0547">Nucleotide-binding</keyword>
<dbReference type="AlphaFoldDB" id="A0A7K2IUQ1"/>
<dbReference type="PANTHER" id="PTHR42734:SF5">
    <property type="entry name" value="IRON TRANSPORT SYSTEM ATP-BINDING PROTEIN HI_0361-RELATED"/>
    <property type="match status" value="1"/>
</dbReference>
<dbReference type="Proteomes" id="UP000467124">
    <property type="component" value="Unassembled WGS sequence"/>
</dbReference>
<dbReference type="InterPro" id="IPR017871">
    <property type="entry name" value="ABC_transporter-like_CS"/>
</dbReference>
<evidence type="ECO:0000313" key="6">
    <source>
        <dbReference type="EMBL" id="MYR33681.1"/>
    </source>
</evidence>
<dbReference type="EMBL" id="WWHY01000001">
    <property type="protein sequence ID" value="MYR33681.1"/>
    <property type="molecule type" value="Genomic_DNA"/>
</dbReference>
<evidence type="ECO:0000313" key="7">
    <source>
        <dbReference type="Proteomes" id="UP000467124"/>
    </source>
</evidence>
<dbReference type="Gene3D" id="3.40.50.300">
    <property type="entry name" value="P-loop containing nucleotide triphosphate hydrolases"/>
    <property type="match status" value="1"/>
</dbReference>
<keyword evidence="4 6" id="KW-0067">ATP-binding</keyword>
<evidence type="ECO:0000256" key="2">
    <source>
        <dbReference type="ARBA" id="ARBA00022448"/>
    </source>
</evidence>
<evidence type="ECO:0000256" key="1">
    <source>
        <dbReference type="ARBA" id="ARBA00005417"/>
    </source>
</evidence>
<sequence length="228" mass="24395">MVDVMLNDLRAGYGEGDVLRGIDAEIPEGAVTALVGSNGSGKSTLLGVLAGTISPRTGTVTPRRRVRPAFVVQRGAAPDSLPLTVRATVAMGRWAHRGFWRPLNRHDRAVIDRCLERTGIADLAGRRLGELSGGQRRRALLAQGLAQETDLLLLDEPSTGLDHEAGERMRATIAEVAAEGVTVVHATHDPEEIRAADHRLVLDRGRVASPSAAEELLDRFALAPTDRG</sequence>
<feature type="domain" description="ABC transporter" evidence="5">
    <location>
        <begin position="4"/>
        <end position="225"/>
    </location>
</feature>
<comment type="caution">
    <text evidence="6">The sequence shown here is derived from an EMBL/GenBank/DDBJ whole genome shotgun (WGS) entry which is preliminary data.</text>
</comment>
<evidence type="ECO:0000256" key="4">
    <source>
        <dbReference type="ARBA" id="ARBA00022840"/>
    </source>
</evidence>
<keyword evidence="2" id="KW-0813">Transport</keyword>
<dbReference type="NCBIfam" id="NF040873">
    <property type="entry name" value="AztA"/>
    <property type="match status" value="1"/>
</dbReference>
<gene>
    <name evidence="6" type="ORF">GTW20_15780</name>
</gene>